<feature type="region of interest" description="Disordered" evidence="1">
    <location>
        <begin position="32"/>
        <end position="61"/>
    </location>
</feature>
<proteinExistence type="predicted"/>
<feature type="signal peptide" evidence="2">
    <location>
        <begin position="1"/>
        <end position="16"/>
    </location>
</feature>
<reference evidence="3" key="2">
    <citation type="submission" date="2025-09" db="UniProtKB">
        <authorList>
            <consortium name="Ensembl"/>
        </authorList>
    </citation>
    <scope>IDENTIFICATION</scope>
</reference>
<dbReference type="AlphaFoldDB" id="A0A663M0P5"/>
<organism evidence="3 4">
    <name type="scientific">Athene cunicularia</name>
    <name type="common">Burrowing owl</name>
    <name type="synonym">Speotyto cunicularia</name>
    <dbReference type="NCBI Taxonomy" id="194338"/>
    <lineage>
        <taxon>Eukaryota</taxon>
        <taxon>Metazoa</taxon>
        <taxon>Chordata</taxon>
        <taxon>Craniata</taxon>
        <taxon>Vertebrata</taxon>
        <taxon>Euteleostomi</taxon>
        <taxon>Archelosauria</taxon>
        <taxon>Archosauria</taxon>
        <taxon>Dinosauria</taxon>
        <taxon>Saurischia</taxon>
        <taxon>Theropoda</taxon>
        <taxon>Coelurosauria</taxon>
        <taxon>Aves</taxon>
        <taxon>Neognathae</taxon>
        <taxon>Neoaves</taxon>
        <taxon>Telluraves</taxon>
        <taxon>Strigiformes</taxon>
        <taxon>Strigidae</taxon>
        <taxon>Athene</taxon>
    </lineage>
</organism>
<protein>
    <submittedName>
        <fullName evidence="3">Uncharacterized protein</fullName>
    </submittedName>
</protein>
<keyword evidence="4" id="KW-1185">Reference proteome</keyword>
<feature type="chain" id="PRO_5025618385" evidence="2">
    <location>
        <begin position="17"/>
        <end position="61"/>
    </location>
</feature>
<sequence length="61" mass="6334">MKLILIFSALFGVSLCLETFVGLTFGVTPPDPATQPTCGCPSTASKQSKSSWSPIESPTAS</sequence>
<evidence type="ECO:0000313" key="4">
    <source>
        <dbReference type="Proteomes" id="UP000472269"/>
    </source>
</evidence>
<evidence type="ECO:0000256" key="2">
    <source>
        <dbReference type="SAM" id="SignalP"/>
    </source>
</evidence>
<evidence type="ECO:0000313" key="3">
    <source>
        <dbReference type="Ensembl" id="ENSACUP00000005292.1"/>
    </source>
</evidence>
<evidence type="ECO:0000256" key="1">
    <source>
        <dbReference type="SAM" id="MobiDB-lite"/>
    </source>
</evidence>
<reference evidence="3" key="1">
    <citation type="submission" date="2025-08" db="UniProtKB">
        <authorList>
            <consortium name="Ensembl"/>
        </authorList>
    </citation>
    <scope>IDENTIFICATION</scope>
</reference>
<feature type="compositionally biased region" description="Low complexity" evidence="1">
    <location>
        <begin position="41"/>
        <end position="61"/>
    </location>
</feature>
<accession>A0A663M0P5</accession>
<dbReference type="Proteomes" id="UP000472269">
    <property type="component" value="Unplaced"/>
</dbReference>
<keyword evidence="2" id="KW-0732">Signal</keyword>
<name>A0A663M0P5_ATHCN</name>
<dbReference type="Ensembl" id="ENSACUT00000005658.1">
    <property type="protein sequence ID" value="ENSACUP00000005292.1"/>
    <property type="gene ID" value="ENSACUG00000003632.1"/>
</dbReference>